<dbReference type="Proteomes" id="UP001374535">
    <property type="component" value="Chromosome 1"/>
</dbReference>
<evidence type="ECO:0000313" key="4">
    <source>
        <dbReference type="Proteomes" id="UP001374535"/>
    </source>
</evidence>
<dbReference type="AlphaFoldDB" id="A0AAQ3P7H0"/>
<feature type="domain" description="FHA" evidence="2">
    <location>
        <begin position="30"/>
        <end position="80"/>
    </location>
</feature>
<feature type="region of interest" description="Disordered" evidence="1">
    <location>
        <begin position="354"/>
        <end position="388"/>
    </location>
</feature>
<evidence type="ECO:0000313" key="3">
    <source>
        <dbReference type="EMBL" id="WVZ23546.1"/>
    </source>
</evidence>
<dbReference type="Pfam" id="PF00498">
    <property type="entry name" value="FHA"/>
    <property type="match status" value="1"/>
</dbReference>
<evidence type="ECO:0000256" key="1">
    <source>
        <dbReference type="SAM" id="MobiDB-lite"/>
    </source>
</evidence>
<proteinExistence type="predicted"/>
<protein>
    <recommendedName>
        <fullName evidence="2">FHA domain-containing protein</fullName>
    </recommendedName>
</protein>
<organism evidence="3 4">
    <name type="scientific">Vigna mungo</name>
    <name type="common">Black gram</name>
    <name type="synonym">Phaseolus mungo</name>
    <dbReference type="NCBI Taxonomy" id="3915"/>
    <lineage>
        <taxon>Eukaryota</taxon>
        <taxon>Viridiplantae</taxon>
        <taxon>Streptophyta</taxon>
        <taxon>Embryophyta</taxon>
        <taxon>Tracheophyta</taxon>
        <taxon>Spermatophyta</taxon>
        <taxon>Magnoliopsida</taxon>
        <taxon>eudicotyledons</taxon>
        <taxon>Gunneridae</taxon>
        <taxon>Pentapetalae</taxon>
        <taxon>rosids</taxon>
        <taxon>fabids</taxon>
        <taxon>Fabales</taxon>
        <taxon>Fabaceae</taxon>
        <taxon>Papilionoideae</taxon>
        <taxon>50 kb inversion clade</taxon>
        <taxon>NPAAA clade</taxon>
        <taxon>indigoferoid/millettioid clade</taxon>
        <taxon>Phaseoleae</taxon>
        <taxon>Vigna</taxon>
    </lineage>
</organism>
<sequence length="436" mass="48144">MEEEASILRLEILQGPRQGETLDFKPGSAVRIGRVVKGNTLPIKDPGISSKHLSILNESGKWMLSDLDSSNGTVLDTSNIPPNTPIALHHDSTIKIGEFTSIRVIFLPSQQQQHALPPRRNPTRRRRADPAPAPVPAPSQPVKRRGRQNGRGVKDGDKSQVQSVDENEASVVDVESEWVDPPARVTRKSNRGRSVVKESSIDNLIIAEKVEEHKDTRNPSLVVVSVSSDDGLDNPVVEEPKKGRRTRNLKNTRGVAAKIENVEKKTKMGVAGKKELDKESSVDILILAEKVEEQKNTRNSSLAVVSVSGDDNLDNPVVEEPKKARGTRNSKNTCGVTAKTGNVEKKIKMVVAGERELDEDGEDGNGGKEACDGKEKGNSNEDDRNWPDLNKMTLGEWLDFLEVHFPKQIIDETEKMFDSMTQTAERLLEYIAERQG</sequence>
<name>A0AAQ3P7H0_VIGMU</name>
<feature type="compositionally biased region" description="Basic and acidic residues" evidence="1">
    <location>
        <begin position="365"/>
        <end position="386"/>
    </location>
</feature>
<gene>
    <name evidence="3" type="ORF">V8G54_002090</name>
</gene>
<dbReference type="Gene3D" id="2.60.200.20">
    <property type="match status" value="1"/>
</dbReference>
<dbReference type="PANTHER" id="PTHR23308">
    <property type="entry name" value="NUCLEAR INHIBITOR OF PROTEIN PHOSPHATASE-1"/>
    <property type="match status" value="1"/>
</dbReference>
<keyword evidence="4" id="KW-1185">Reference proteome</keyword>
<dbReference type="EMBL" id="CP144700">
    <property type="protein sequence ID" value="WVZ23546.1"/>
    <property type="molecule type" value="Genomic_DNA"/>
</dbReference>
<feature type="region of interest" description="Disordered" evidence="1">
    <location>
        <begin position="109"/>
        <end position="175"/>
    </location>
</feature>
<dbReference type="InterPro" id="IPR050923">
    <property type="entry name" value="Cell_Proc_Reg/RNA_Proc"/>
</dbReference>
<dbReference type="InterPro" id="IPR000253">
    <property type="entry name" value="FHA_dom"/>
</dbReference>
<dbReference type="SUPFAM" id="SSF49879">
    <property type="entry name" value="SMAD/FHA domain"/>
    <property type="match status" value="1"/>
</dbReference>
<evidence type="ECO:0000259" key="2">
    <source>
        <dbReference type="PROSITE" id="PS50006"/>
    </source>
</evidence>
<dbReference type="InterPro" id="IPR008984">
    <property type="entry name" value="SMAD_FHA_dom_sf"/>
</dbReference>
<dbReference type="SMART" id="SM00240">
    <property type="entry name" value="FHA"/>
    <property type="match status" value="1"/>
</dbReference>
<feature type="region of interest" description="Disordered" evidence="1">
    <location>
        <begin position="231"/>
        <end position="260"/>
    </location>
</feature>
<dbReference type="PROSITE" id="PS50006">
    <property type="entry name" value="FHA_DOMAIN"/>
    <property type="match status" value="1"/>
</dbReference>
<feature type="region of interest" description="Disordered" evidence="1">
    <location>
        <begin position="313"/>
        <end position="336"/>
    </location>
</feature>
<reference evidence="3 4" key="1">
    <citation type="journal article" date="2023" name="Life. Sci Alliance">
        <title>Evolutionary insights into 3D genome organization and epigenetic landscape of Vigna mungo.</title>
        <authorList>
            <person name="Junaid A."/>
            <person name="Singh B."/>
            <person name="Bhatia S."/>
        </authorList>
    </citation>
    <scope>NUCLEOTIDE SEQUENCE [LARGE SCALE GENOMIC DNA]</scope>
    <source>
        <strain evidence="3">Urdbean</strain>
    </source>
</reference>
<accession>A0AAQ3P7H0</accession>